<dbReference type="PRINTS" id="PR00625">
    <property type="entry name" value="JDOMAIN"/>
</dbReference>
<dbReference type="Gene3D" id="1.10.287.110">
    <property type="entry name" value="DnaJ domain"/>
    <property type="match status" value="1"/>
</dbReference>
<dbReference type="InterPro" id="IPR036869">
    <property type="entry name" value="J_dom_sf"/>
</dbReference>
<dbReference type="EMBL" id="BBZA01000284">
    <property type="protein sequence ID" value="GAP64564.1"/>
    <property type="molecule type" value="Genomic_DNA"/>
</dbReference>
<name>A0A0M9UDZ2_9CHLR</name>
<dbReference type="AlphaFoldDB" id="A0A0M9UDZ2"/>
<dbReference type="CDD" id="cd06257">
    <property type="entry name" value="DnaJ"/>
    <property type="match status" value="1"/>
</dbReference>
<sequence length="498" mass="55922">MASATFQEDFYHRLGLPPGADEALIRRQYRRLARLLHPDTGAQTHQSAEFLAIQEAYDILSDPIKRRDYDRWLREHGLFPPFHAEILHGPHVLRATNSPQRLYMLLELRAREEAANRPPTINLVLVVDQSSSMRGERLFQVRQAARMVAERLGADDYLSIVAFNDWADIVLPAQHRPSPTTLMEALNKLQASGGTEIARGLEAGFSEAQKFHTPGVVTQIILLTDGNTYGDEDRCIALAQRAAAHNMSMTLLGIGTEWNDRLLDKMADISGGQSYFLREPRDILRVFEEQLKNLRTTIASHVDLTITTPDESEVLSVYEVSPGLKRITPQDDGAYVLGALYNKPARRVLIDLKLTIDQDRRVVLPAVFEVEARIIGQTRPIRLRLTTPLNVESVSESKLNYPEEVIEAARRAVISRLQEQAWEALEKGDVEQAEAHLALLVDRFLELGERNLAQVAEKELSRLRATGELSPEGTLELKYGTRMLALPAPQTHQSSEGA</sequence>
<dbReference type="PANTHER" id="PTHR10579">
    <property type="entry name" value="CALCIUM-ACTIVATED CHLORIDE CHANNEL REGULATOR"/>
    <property type="match status" value="1"/>
</dbReference>
<evidence type="ECO:0000313" key="5">
    <source>
        <dbReference type="Proteomes" id="UP000037784"/>
    </source>
</evidence>
<dbReference type="EMBL" id="LGKN01000001">
    <property type="protein sequence ID" value="KPL90228.1"/>
    <property type="molecule type" value="Genomic_DNA"/>
</dbReference>
<dbReference type="PANTHER" id="PTHR10579:SF43">
    <property type="entry name" value="ZINC FINGER (C3HC4-TYPE RING FINGER) FAMILY PROTEIN"/>
    <property type="match status" value="1"/>
</dbReference>
<dbReference type="PROSITE" id="PS50234">
    <property type="entry name" value="VWFA"/>
    <property type="match status" value="1"/>
</dbReference>
<protein>
    <submittedName>
        <fullName evidence="3">Ca-activated chloride channel homolog</fullName>
    </submittedName>
</protein>
<evidence type="ECO:0000313" key="4">
    <source>
        <dbReference type="EMBL" id="KPL90228.1"/>
    </source>
</evidence>
<dbReference type="InterPro" id="IPR002035">
    <property type="entry name" value="VWF_A"/>
</dbReference>
<dbReference type="OrthoDB" id="140153at2"/>
<dbReference type="PROSITE" id="PS50076">
    <property type="entry name" value="DNAJ_2"/>
    <property type="match status" value="1"/>
</dbReference>
<evidence type="ECO:0000313" key="6">
    <source>
        <dbReference type="Proteomes" id="UP000050502"/>
    </source>
</evidence>
<dbReference type="SUPFAM" id="SSF46565">
    <property type="entry name" value="Chaperone J-domain"/>
    <property type="match status" value="1"/>
</dbReference>
<dbReference type="InParanoid" id="A0A0M9UDZ2"/>
<accession>A0A0M9UDZ2</accession>
<reference evidence="4 6" key="2">
    <citation type="submission" date="2015-07" db="EMBL/GenBank/DDBJ databases">
        <title>Whole genome sequence of Ardenticatena maritima DSM 23922.</title>
        <authorList>
            <person name="Hemp J."/>
            <person name="Ward L.M."/>
            <person name="Pace L.A."/>
            <person name="Fischer W.W."/>
        </authorList>
    </citation>
    <scope>NUCLEOTIDE SEQUENCE [LARGE SCALE GENOMIC DNA]</scope>
    <source>
        <strain evidence="4 6">110S</strain>
    </source>
</reference>
<dbReference type="InterPro" id="IPR036465">
    <property type="entry name" value="vWFA_dom_sf"/>
</dbReference>
<dbReference type="Pfam" id="PF00226">
    <property type="entry name" value="DnaJ"/>
    <property type="match status" value="1"/>
</dbReference>
<dbReference type="SMART" id="SM00271">
    <property type="entry name" value="DnaJ"/>
    <property type="match status" value="1"/>
</dbReference>
<reference evidence="3 5" key="1">
    <citation type="journal article" date="2015" name="Genome Announc.">
        <title>Draft Genome Sequence of a Heterotrophic Facultative Anaerobic Thermophilic Bacterium, Ardenticatena maritima Strain 110ST.</title>
        <authorList>
            <person name="Kawaichi S."/>
            <person name="Yoshida T."/>
            <person name="Sako Y."/>
            <person name="Nakamura R."/>
        </authorList>
    </citation>
    <scope>NUCLEOTIDE SEQUENCE [LARGE SCALE GENOMIC DNA]</scope>
    <source>
        <strain evidence="3 5">110S</strain>
    </source>
</reference>
<proteinExistence type="predicted"/>
<comment type="caution">
    <text evidence="3">The sequence shown here is derived from an EMBL/GenBank/DDBJ whole genome shotgun (WGS) entry which is preliminary data.</text>
</comment>
<dbReference type="Proteomes" id="UP000050502">
    <property type="component" value="Unassembled WGS sequence"/>
</dbReference>
<reference evidence="5" key="3">
    <citation type="submission" date="2015-08" db="EMBL/GenBank/DDBJ databases">
        <title>Draft Genome Sequence of a Heterotrophic Facultative Anaerobic Bacterium Ardenticatena maritima Strain 110S.</title>
        <authorList>
            <person name="Kawaichi S."/>
            <person name="Yoshida T."/>
            <person name="Sako Y."/>
            <person name="Nakamura R."/>
        </authorList>
    </citation>
    <scope>NUCLEOTIDE SEQUENCE [LARGE SCALE GENOMIC DNA]</scope>
    <source>
        <strain evidence="5">110S</strain>
    </source>
</reference>
<dbReference type="SMART" id="SM00327">
    <property type="entry name" value="VWA"/>
    <property type="match status" value="1"/>
</dbReference>
<dbReference type="STRING" id="872965.SE16_00040"/>
<evidence type="ECO:0000259" key="2">
    <source>
        <dbReference type="PROSITE" id="PS50234"/>
    </source>
</evidence>
<dbReference type="InterPro" id="IPR051266">
    <property type="entry name" value="CLCR"/>
</dbReference>
<keyword evidence="5" id="KW-1185">Reference proteome</keyword>
<dbReference type="SUPFAM" id="SSF53300">
    <property type="entry name" value="vWA-like"/>
    <property type="match status" value="1"/>
</dbReference>
<feature type="domain" description="J" evidence="1">
    <location>
        <begin position="9"/>
        <end position="73"/>
    </location>
</feature>
<dbReference type="Pfam" id="PF00092">
    <property type="entry name" value="VWA"/>
    <property type="match status" value="1"/>
</dbReference>
<evidence type="ECO:0000313" key="3">
    <source>
        <dbReference type="EMBL" id="GAP64564.1"/>
    </source>
</evidence>
<dbReference type="Proteomes" id="UP000037784">
    <property type="component" value="Unassembled WGS sequence"/>
</dbReference>
<dbReference type="RefSeq" id="WP_054494248.1">
    <property type="nucleotide sequence ID" value="NZ_BBZA01000284.1"/>
</dbReference>
<organism evidence="3 5">
    <name type="scientific">Ardenticatena maritima</name>
    <dbReference type="NCBI Taxonomy" id="872965"/>
    <lineage>
        <taxon>Bacteria</taxon>
        <taxon>Bacillati</taxon>
        <taxon>Chloroflexota</taxon>
        <taxon>Ardenticatenia</taxon>
        <taxon>Ardenticatenales</taxon>
        <taxon>Ardenticatenaceae</taxon>
        <taxon>Ardenticatena</taxon>
    </lineage>
</organism>
<gene>
    <name evidence="3" type="primary">yfbK</name>
    <name evidence="3" type="ORF">ARMA_2987</name>
    <name evidence="4" type="ORF">SE16_00040</name>
</gene>
<dbReference type="InterPro" id="IPR001623">
    <property type="entry name" value="DnaJ_domain"/>
</dbReference>
<feature type="domain" description="VWFA" evidence="2">
    <location>
        <begin position="122"/>
        <end position="291"/>
    </location>
</feature>
<dbReference type="Gene3D" id="3.40.50.410">
    <property type="entry name" value="von Willebrand factor, type A domain"/>
    <property type="match status" value="1"/>
</dbReference>
<evidence type="ECO:0000259" key="1">
    <source>
        <dbReference type="PROSITE" id="PS50076"/>
    </source>
</evidence>